<organism evidence="1 2">
    <name type="scientific">Ceratitis capitata</name>
    <name type="common">Mediterranean fruit fly</name>
    <name type="synonym">Tephritis capitata</name>
    <dbReference type="NCBI Taxonomy" id="7213"/>
    <lineage>
        <taxon>Eukaryota</taxon>
        <taxon>Metazoa</taxon>
        <taxon>Ecdysozoa</taxon>
        <taxon>Arthropoda</taxon>
        <taxon>Hexapoda</taxon>
        <taxon>Insecta</taxon>
        <taxon>Pterygota</taxon>
        <taxon>Neoptera</taxon>
        <taxon>Endopterygota</taxon>
        <taxon>Diptera</taxon>
        <taxon>Brachycera</taxon>
        <taxon>Muscomorpha</taxon>
        <taxon>Tephritoidea</taxon>
        <taxon>Tephritidae</taxon>
        <taxon>Ceratitis</taxon>
        <taxon>Ceratitis</taxon>
    </lineage>
</organism>
<sequence>MPLAATSSTRKIAETRFRQPAFCFTRCAPLASLTFALPLNQPHVALYAQSVNYIRRNFIAQLANGARRMAYGAETH</sequence>
<comment type="caution">
    <text evidence="1">The sequence shown here is derived from an EMBL/GenBank/DDBJ whole genome shotgun (WGS) entry which is preliminary data.</text>
</comment>
<protein>
    <submittedName>
        <fullName evidence="1">(Mediterranean fruit fly) hypothetical protein</fullName>
    </submittedName>
</protein>
<evidence type="ECO:0000313" key="1">
    <source>
        <dbReference type="EMBL" id="CAD6997951.1"/>
    </source>
</evidence>
<feature type="non-terminal residue" evidence="1">
    <location>
        <position position="76"/>
    </location>
</feature>
<evidence type="ECO:0000313" key="2">
    <source>
        <dbReference type="Proteomes" id="UP000606786"/>
    </source>
</evidence>
<dbReference type="Proteomes" id="UP000606786">
    <property type="component" value="Unassembled WGS sequence"/>
</dbReference>
<proteinExistence type="predicted"/>
<dbReference type="AlphaFoldDB" id="A0A811UGN0"/>
<reference evidence="1" key="1">
    <citation type="submission" date="2020-11" db="EMBL/GenBank/DDBJ databases">
        <authorList>
            <person name="Whitehead M."/>
        </authorList>
    </citation>
    <scope>NUCLEOTIDE SEQUENCE</scope>
    <source>
        <strain evidence="1">EGII</strain>
    </source>
</reference>
<name>A0A811UGN0_CERCA</name>
<dbReference type="EMBL" id="CAJHJT010000012">
    <property type="protein sequence ID" value="CAD6997951.1"/>
    <property type="molecule type" value="Genomic_DNA"/>
</dbReference>
<accession>A0A811UGN0</accession>
<gene>
    <name evidence="1" type="ORF">CCAP1982_LOCUS6568</name>
</gene>
<keyword evidence="2" id="KW-1185">Reference proteome</keyword>